<dbReference type="Gene3D" id="3.30.460.10">
    <property type="entry name" value="Beta Polymerase, domain 2"/>
    <property type="match status" value="1"/>
</dbReference>
<keyword evidence="11" id="KW-1185">Reference proteome</keyword>
<comment type="function">
    <text evidence="7">Modifies, by uridylylation and deuridylylation, the PII regulatory proteins (GlnB and homologs), in response to the nitrogen status of the cell that GlnD senses through the glutamine level. Under low glutamine levels, catalyzes the conversion of the PII proteins and UTP to PII-UMP and PPi, while under higher glutamine levels, GlnD hydrolyzes PII-UMP to PII and UMP (deuridylylation). Thus, controls uridylylation state and activity of the PII proteins, and plays an important role in the regulation of nitrogen metabolism.</text>
</comment>
<dbReference type="EC" id="3.1.4.-" evidence="7"/>
<keyword evidence="2 7" id="KW-0548">Nucleotidyltransferase</keyword>
<evidence type="ECO:0000256" key="3">
    <source>
        <dbReference type="ARBA" id="ARBA00022737"/>
    </source>
</evidence>
<dbReference type="SUPFAM" id="SSF81593">
    <property type="entry name" value="Nucleotidyltransferase substrate binding subunit/domain"/>
    <property type="match status" value="1"/>
</dbReference>
<dbReference type="Pfam" id="PF08335">
    <property type="entry name" value="GlnD_UR_UTase"/>
    <property type="match status" value="1"/>
</dbReference>
<dbReference type="PANTHER" id="PTHR47320:SF1">
    <property type="entry name" value="BIFUNCTIONAL URIDYLYLTRANSFERASE_URIDYLYL-REMOVING ENZYME"/>
    <property type="match status" value="1"/>
</dbReference>
<gene>
    <name evidence="7 10" type="primary">glnD</name>
    <name evidence="10" type="ORF">DAMNIGENAA_08090</name>
</gene>
<comment type="caution">
    <text evidence="7">Lacks conserved residue(s) required for the propagation of feature annotation.</text>
</comment>
<feature type="domain" description="ACT" evidence="8">
    <location>
        <begin position="682"/>
        <end position="758"/>
    </location>
</feature>
<comment type="similarity">
    <text evidence="7">Belongs to the GlnD family.</text>
</comment>
<dbReference type="GO" id="GO:0006808">
    <property type="term" value="P:regulation of nitrogen utilization"/>
    <property type="evidence" value="ECO:0007669"/>
    <property type="project" value="UniProtKB-UniRule"/>
</dbReference>
<dbReference type="PROSITE" id="PS51831">
    <property type="entry name" value="HD"/>
    <property type="match status" value="1"/>
</dbReference>
<comment type="catalytic activity">
    <reaction evidence="7">
        <text>[protein-PII]-uridylyl-L-tyrosine + H2O = [protein-PII]-L-tyrosine + UMP + H(+)</text>
        <dbReference type="Rhea" id="RHEA:48600"/>
        <dbReference type="Rhea" id="RHEA-COMP:12147"/>
        <dbReference type="Rhea" id="RHEA-COMP:12148"/>
        <dbReference type="ChEBI" id="CHEBI:15377"/>
        <dbReference type="ChEBI" id="CHEBI:15378"/>
        <dbReference type="ChEBI" id="CHEBI:46858"/>
        <dbReference type="ChEBI" id="CHEBI:57865"/>
        <dbReference type="ChEBI" id="CHEBI:90602"/>
    </reaction>
</comment>
<proteinExistence type="inferred from homology"/>
<comment type="activity regulation">
    <text evidence="7">Uridylyltransferase (UTase) activity is inhibited by glutamine, while glutamine activates uridylyl-removing (UR) activity.</text>
</comment>
<comment type="caution">
    <text evidence="10">The sequence shown here is derived from an EMBL/GenBank/DDBJ whole genome shotgun (WGS) entry which is preliminary data.</text>
</comment>
<evidence type="ECO:0000256" key="1">
    <source>
        <dbReference type="ARBA" id="ARBA00022679"/>
    </source>
</evidence>
<dbReference type="SUPFAM" id="SSF109604">
    <property type="entry name" value="HD-domain/PDEase-like"/>
    <property type="match status" value="1"/>
</dbReference>
<dbReference type="RefSeq" id="WP_281792386.1">
    <property type="nucleotide sequence ID" value="NZ_BSDR01000001.1"/>
</dbReference>
<dbReference type="GO" id="GO:0008773">
    <property type="term" value="F:[protein-PII] uridylyltransferase activity"/>
    <property type="evidence" value="ECO:0007669"/>
    <property type="project" value="UniProtKB-UniRule"/>
</dbReference>
<keyword evidence="3" id="KW-0677">Repeat</keyword>
<dbReference type="SMART" id="SM00471">
    <property type="entry name" value="HDc"/>
    <property type="match status" value="1"/>
</dbReference>
<comment type="domain">
    <text evidence="7">Has four distinct domains: an N-terminal nucleotidyltransferase (NT) domain responsible for UTase activity, a central HD domain that encodes UR activity, and two C-terminal ACT domains that seem to have a role in glutamine sensing.</text>
</comment>
<dbReference type="CDD" id="cd04900">
    <property type="entry name" value="ACT_UUR-like_1"/>
    <property type="match status" value="1"/>
</dbReference>
<feature type="domain" description="HD" evidence="9">
    <location>
        <begin position="441"/>
        <end position="564"/>
    </location>
</feature>
<comment type="catalytic activity">
    <reaction evidence="7">
        <text>[protein-PII]-L-tyrosine + UTP = [protein-PII]-uridylyl-L-tyrosine + diphosphate</text>
        <dbReference type="Rhea" id="RHEA:13673"/>
        <dbReference type="Rhea" id="RHEA-COMP:12147"/>
        <dbReference type="Rhea" id="RHEA-COMP:12148"/>
        <dbReference type="ChEBI" id="CHEBI:33019"/>
        <dbReference type="ChEBI" id="CHEBI:46398"/>
        <dbReference type="ChEBI" id="CHEBI:46858"/>
        <dbReference type="ChEBI" id="CHEBI:90602"/>
        <dbReference type="EC" id="2.7.7.59"/>
    </reaction>
</comment>
<evidence type="ECO:0000256" key="2">
    <source>
        <dbReference type="ARBA" id="ARBA00022695"/>
    </source>
</evidence>
<comment type="cofactor">
    <cofactor evidence="7">
        <name>Mg(2+)</name>
        <dbReference type="ChEBI" id="CHEBI:18420"/>
    </cofactor>
</comment>
<dbReference type="InterPro" id="IPR043519">
    <property type="entry name" value="NT_sf"/>
</dbReference>
<feature type="domain" description="ACT" evidence="8">
    <location>
        <begin position="794"/>
        <end position="867"/>
    </location>
</feature>
<evidence type="ECO:0000313" key="11">
    <source>
        <dbReference type="Proteomes" id="UP001144372"/>
    </source>
</evidence>
<keyword evidence="1 7" id="KW-0808">Transferase</keyword>
<dbReference type="GO" id="GO:0008081">
    <property type="term" value="F:phosphoric diester hydrolase activity"/>
    <property type="evidence" value="ECO:0007669"/>
    <property type="project" value="UniProtKB-UniRule"/>
</dbReference>
<dbReference type="PROSITE" id="PS51671">
    <property type="entry name" value="ACT"/>
    <property type="match status" value="2"/>
</dbReference>
<dbReference type="InterPro" id="IPR003607">
    <property type="entry name" value="HD/PDEase_dom"/>
</dbReference>
<dbReference type="InterPro" id="IPR013546">
    <property type="entry name" value="PII_UdlTrfase/GS_AdlTrfase"/>
</dbReference>
<dbReference type="EC" id="2.7.7.59" evidence="7"/>
<evidence type="ECO:0000259" key="9">
    <source>
        <dbReference type="PROSITE" id="PS51831"/>
    </source>
</evidence>
<dbReference type="SUPFAM" id="SSF55021">
    <property type="entry name" value="ACT-like"/>
    <property type="match status" value="2"/>
</dbReference>
<dbReference type="InterPro" id="IPR002912">
    <property type="entry name" value="ACT_dom"/>
</dbReference>
<dbReference type="CDD" id="cd00077">
    <property type="entry name" value="HDc"/>
    <property type="match status" value="1"/>
</dbReference>
<dbReference type="PIRSF" id="PIRSF006288">
    <property type="entry name" value="PII_uridyltransf"/>
    <property type="match status" value="1"/>
</dbReference>
<evidence type="ECO:0000259" key="8">
    <source>
        <dbReference type="PROSITE" id="PS51671"/>
    </source>
</evidence>
<dbReference type="CDD" id="cd04899">
    <property type="entry name" value="ACT_ACR-UUR-like_2"/>
    <property type="match status" value="1"/>
</dbReference>
<keyword evidence="4 7" id="KW-0378">Hydrolase</keyword>
<evidence type="ECO:0000256" key="5">
    <source>
        <dbReference type="ARBA" id="ARBA00022842"/>
    </source>
</evidence>
<protein>
    <recommendedName>
        <fullName evidence="7">Bifunctional uridylyltransferase/uridylyl-removing enzyme</fullName>
        <shortName evidence="7">UTase/UR</shortName>
    </recommendedName>
    <alternativeName>
        <fullName evidence="7">Bifunctional [protein-PII] modification enzyme</fullName>
    </alternativeName>
    <alternativeName>
        <fullName evidence="7">Bifunctional nitrogen sensor protein</fullName>
    </alternativeName>
    <domain>
        <recommendedName>
            <fullName evidence="7">[Protein-PII] uridylyltransferase</fullName>
            <shortName evidence="7">PII uridylyltransferase</shortName>
            <shortName evidence="7">UTase</shortName>
            <ecNumber evidence="7">2.7.7.59</ecNumber>
        </recommendedName>
    </domain>
    <domain>
        <recommendedName>
            <fullName evidence="7">[Protein-PII]-UMP uridylyl-removing enzyme</fullName>
            <shortName evidence="7">UR</shortName>
            <ecNumber evidence="7">3.1.4.-</ecNumber>
        </recommendedName>
    </domain>
</protein>
<sequence length="867" mass="100912">MAQQRFNLLFQRLKEIRQTFLQMCRNDVPGLLAARTYAQHFRENLAKAFNAESLPEAGWALAAVGGFGRGELSFASDLDLLFLYQKRLPQVLQDVVREIVYGLWDNGFEVGHVTASVSAVKRLVNEDFTILTNHLEAELIAGDSQLFKDWRKSYSKSFGTQSRRRFLQNLLQYREGRLVQYGESSYLLEPHIKEGVGGLRDCHLMRWAGAVYFQNPSFDAMIAHEWLTPQEKLWIEQAYDFLWRVRLQLHQLTGRRQDQLLFPEQEQIAARIGCMDGLQGSAVEAFMRLYYRHTARIRRTTSFFLERLEEAQRKIPRLGLHKRILPGPFLLEGRHLHFMEPEWVKKRPGLLMQFFWQAAQSDAHFHHQAGQVIRENLSAFTDAVRRDRETIKQFFDILLDDKNAFRVLKVMLETGFLDVFLPEFAAVRYRVQHDVYHLYTVDEHLLRTVRQLHRMEQDEDESLLGLRLKNVFEQIKHRRILYLAALIHDIGKGKGKNHAERGAVMAKDIAERLHLSEEEGDLLIFLIRHHLILAETALKRDLMDEKPILGCAIEVKERERLHLLYLLTIADSRSTGPGAWNTWKASLLRELWAKVDRLLLRGDWKGEDLQERSAVVQQKVLEHFESESEKLKVAQWLEKLSFRYLLSQAPEAIKRHYHMERELDGERALAFHARQMEGSMWEVTFATRDRPGLFAIITGILWARGLNILSADIFTRESGIALDILILERLPDPLRADELWEKIKSDFGKVLENRSYLDELLATRRKPSLLQPKCLPRKEDRVLVDEDASDFYTIIEVYTWDRPGVLHSIANTLYNLQVSIQLAKISTPGAQVTDVFYVTDLSGNKLMDFDLHERIRQSLLECLAVTC</sequence>
<dbReference type="InterPro" id="IPR045865">
    <property type="entry name" value="ACT-like_dom_sf"/>
</dbReference>
<evidence type="ECO:0000256" key="4">
    <source>
        <dbReference type="ARBA" id="ARBA00022801"/>
    </source>
</evidence>
<dbReference type="NCBIfam" id="TIGR01693">
    <property type="entry name" value="UTase_glnD"/>
    <property type="match status" value="1"/>
</dbReference>
<dbReference type="InterPro" id="IPR010043">
    <property type="entry name" value="UTase/UR"/>
</dbReference>
<evidence type="ECO:0000256" key="7">
    <source>
        <dbReference type="HAMAP-Rule" id="MF_00277"/>
    </source>
</evidence>
<dbReference type="HAMAP" id="MF_00277">
    <property type="entry name" value="PII_uridylyl_transf"/>
    <property type="match status" value="1"/>
</dbReference>
<dbReference type="Pfam" id="PF01966">
    <property type="entry name" value="HD"/>
    <property type="match status" value="1"/>
</dbReference>
<evidence type="ECO:0000313" key="10">
    <source>
        <dbReference type="EMBL" id="GLI33376.1"/>
    </source>
</evidence>
<evidence type="ECO:0000256" key="6">
    <source>
        <dbReference type="ARBA" id="ARBA00023268"/>
    </source>
</evidence>
<name>A0A9W6CWY7_9BACT</name>
<dbReference type="Gene3D" id="1.10.3090.10">
    <property type="entry name" value="cca-adding enzyme, domain 2"/>
    <property type="match status" value="1"/>
</dbReference>
<feature type="region of interest" description="Uridylyltransferase" evidence="7">
    <location>
        <begin position="1"/>
        <end position="324"/>
    </location>
</feature>
<reference evidence="10" key="1">
    <citation type="submission" date="2022-12" db="EMBL/GenBank/DDBJ databases">
        <title>Reference genome sequencing for broad-spectrum identification of bacterial and archaeal isolates by mass spectrometry.</title>
        <authorList>
            <person name="Sekiguchi Y."/>
            <person name="Tourlousse D.M."/>
        </authorList>
    </citation>
    <scope>NUCLEOTIDE SEQUENCE</scope>
    <source>
        <strain evidence="10">ASRB1</strain>
    </source>
</reference>
<dbReference type="SUPFAM" id="SSF81301">
    <property type="entry name" value="Nucleotidyltransferase"/>
    <property type="match status" value="1"/>
</dbReference>
<dbReference type="AlphaFoldDB" id="A0A9W6CWY7"/>
<keyword evidence="5 7" id="KW-0460">Magnesium</keyword>
<organism evidence="10 11">
    <name type="scientific">Desulforhabdus amnigena</name>
    <dbReference type="NCBI Taxonomy" id="40218"/>
    <lineage>
        <taxon>Bacteria</taxon>
        <taxon>Pseudomonadati</taxon>
        <taxon>Thermodesulfobacteriota</taxon>
        <taxon>Syntrophobacteria</taxon>
        <taxon>Syntrophobacterales</taxon>
        <taxon>Syntrophobacteraceae</taxon>
        <taxon>Desulforhabdus</taxon>
    </lineage>
</organism>
<keyword evidence="6 7" id="KW-0511">Multifunctional enzyme</keyword>
<dbReference type="PANTHER" id="PTHR47320">
    <property type="entry name" value="BIFUNCTIONAL URIDYLYLTRANSFERASE/URIDYLYL-REMOVING ENZYME"/>
    <property type="match status" value="1"/>
</dbReference>
<dbReference type="EMBL" id="BSDR01000001">
    <property type="protein sequence ID" value="GLI33376.1"/>
    <property type="molecule type" value="Genomic_DNA"/>
</dbReference>
<dbReference type="Proteomes" id="UP001144372">
    <property type="component" value="Unassembled WGS sequence"/>
</dbReference>
<dbReference type="InterPro" id="IPR006674">
    <property type="entry name" value="HD_domain"/>
</dbReference>
<accession>A0A9W6CWY7</accession>